<dbReference type="GO" id="GO:0008253">
    <property type="term" value="F:5'-nucleotidase activity"/>
    <property type="evidence" value="ECO:0007669"/>
    <property type="project" value="UniProtKB-EC"/>
</dbReference>
<name>A0ABV9JE13_9LACT</name>
<dbReference type="Gene3D" id="3.40.50.1000">
    <property type="entry name" value="HAD superfamily/HAD-like"/>
    <property type="match status" value="1"/>
</dbReference>
<dbReference type="SFLD" id="SFLDS00003">
    <property type="entry name" value="Haloacid_Dehalogenase"/>
    <property type="match status" value="1"/>
</dbReference>
<proteinExistence type="predicted"/>
<protein>
    <submittedName>
        <fullName evidence="1">YjjG family noncanonical pyrimidine nucleotidase</fullName>
        <ecNumber evidence="1">3.1.3.5</ecNumber>
    </submittedName>
</protein>
<gene>
    <name evidence="1" type="ORF">ACFO26_07530</name>
</gene>
<dbReference type="PANTHER" id="PTHR47478">
    <property type="match status" value="1"/>
</dbReference>
<dbReference type="InterPro" id="IPR023198">
    <property type="entry name" value="PGP-like_dom2"/>
</dbReference>
<dbReference type="Proteomes" id="UP001595987">
    <property type="component" value="Unassembled WGS sequence"/>
</dbReference>
<dbReference type="EC" id="3.1.3.5" evidence="1"/>
<comment type="caution">
    <text evidence="1">The sequence shown here is derived from an EMBL/GenBank/DDBJ whole genome shotgun (WGS) entry which is preliminary data.</text>
</comment>
<dbReference type="SUPFAM" id="SSF56784">
    <property type="entry name" value="HAD-like"/>
    <property type="match status" value="1"/>
</dbReference>
<dbReference type="InterPro" id="IPR036412">
    <property type="entry name" value="HAD-like_sf"/>
</dbReference>
<evidence type="ECO:0000313" key="2">
    <source>
        <dbReference type="Proteomes" id="UP001595987"/>
    </source>
</evidence>
<dbReference type="Gene3D" id="1.10.150.240">
    <property type="entry name" value="Putative phosphatase, domain 2"/>
    <property type="match status" value="1"/>
</dbReference>
<dbReference type="PANTHER" id="PTHR47478:SF1">
    <property type="entry name" value="PYRIMIDINE 5'-NUCLEOTIDASE YJJG"/>
    <property type="match status" value="1"/>
</dbReference>
<dbReference type="Pfam" id="PF13419">
    <property type="entry name" value="HAD_2"/>
    <property type="match status" value="1"/>
</dbReference>
<dbReference type="PRINTS" id="PR00413">
    <property type="entry name" value="HADHALOGNASE"/>
</dbReference>
<dbReference type="NCBIfam" id="TIGR02254">
    <property type="entry name" value="YjjG_YfnB"/>
    <property type="match status" value="1"/>
</dbReference>
<dbReference type="InterPro" id="IPR023214">
    <property type="entry name" value="HAD_sf"/>
</dbReference>
<dbReference type="NCBIfam" id="TIGR01549">
    <property type="entry name" value="HAD-SF-IA-v1"/>
    <property type="match status" value="1"/>
</dbReference>
<keyword evidence="2" id="KW-1185">Reference proteome</keyword>
<dbReference type="InterPro" id="IPR011951">
    <property type="entry name" value="HAD-SF_hydro_IA_YjjG/PynA"/>
</dbReference>
<accession>A0ABV9JE13</accession>
<keyword evidence="1" id="KW-0378">Hydrolase</keyword>
<reference evidence="2" key="1">
    <citation type="journal article" date="2019" name="Int. J. Syst. Evol. Microbiol.">
        <title>The Global Catalogue of Microorganisms (GCM) 10K type strain sequencing project: providing services to taxonomists for standard genome sequencing and annotation.</title>
        <authorList>
            <consortium name="The Broad Institute Genomics Platform"/>
            <consortium name="The Broad Institute Genome Sequencing Center for Infectious Disease"/>
            <person name="Wu L."/>
            <person name="Ma J."/>
        </authorList>
    </citation>
    <scope>NUCLEOTIDE SEQUENCE [LARGE SCALE GENOMIC DNA]</scope>
    <source>
        <strain evidence="2">CCUG 63287</strain>
    </source>
</reference>
<dbReference type="RefSeq" id="WP_213535665.1">
    <property type="nucleotide sequence ID" value="NZ_BOVQ01000005.1"/>
</dbReference>
<organism evidence="1 2">
    <name type="scientific">Lactococcus nasutitermitis</name>
    <dbReference type="NCBI Taxonomy" id="1652957"/>
    <lineage>
        <taxon>Bacteria</taxon>
        <taxon>Bacillati</taxon>
        <taxon>Bacillota</taxon>
        <taxon>Bacilli</taxon>
        <taxon>Lactobacillales</taxon>
        <taxon>Streptococcaceae</taxon>
        <taxon>Lactococcus</taxon>
    </lineage>
</organism>
<dbReference type="InterPro" id="IPR041492">
    <property type="entry name" value="HAD_2"/>
</dbReference>
<evidence type="ECO:0000313" key="1">
    <source>
        <dbReference type="EMBL" id="MFC4652758.1"/>
    </source>
</evidence>
<dbReference type="EMBL" id="JBHSGD010000005">
    <property type="protein sequence ID" value="MFC4652758.1"/>
    <property type="molecule type" value="Genomic_DNA"/>
</dbReference>
<dbReference type="NCBIfam" id="TIGR01509">
    <property type="entry name" value="HAD-SF-IA-v3"/>
    <property type="match status" value="1"/>
</dbReference>
<dbReference type="InterPro" id="IPR006439">
    <property type="entry name" value="HAD-SF_hydro_IA"/>
</dbReference>
<dbReference type="InterPro" id="IPR052550">
    <property type="entry name" value="Pyrimidine_5'-ntase_YjjG"/>
</dbReference>
<sequence>MTVLLFDIDNTLLDFDKAEYNALGKLFASYHITDTQENRSIYSQVNKGLWRRHEAEEISRQELLSTRFIKAFEALGASADKDGYSIDLEYEHFLSQGHELMGHASELLTALSSQHQEMYIVSNGTSRVSRPRIVESGISSYFQEIFISEEVGAHKPAKAFFDYVFGHIDHANEKEFAIVGDSLTTDIQGGKNAGIKTIWYNPKHLQMNGSVIPDVQIEDLLEITQLINYK</sequence>
<dbReference type="SFLD" id="SFLDG01129">
    <property type="entry name" value="C1.5:_HAD__Beta-PGM__Phosphata"/>
    <property type="match status" value="1"/>
</dbReference>